<reference evidence="1 2" key="1">
    <citation type="submission" date="2020-07" db="EMBL/GenBank/DDBJ databases">
        <title>Endozoicomonas sp. nov., isolated from sediment.</title>
        <authorList>
            <person name="Gu T."/>
        </authorList>
    </citation>
    <scope>NUCLEOTIDE SEQUENCE [LARGE SCALE GENOMIC DNA]</scope>
    <source>
        <strain evidence="1 2">SM1973</strain>
    </source>
</reference>
<evidence type="ECO:0000313" key="2">
    <source>
        <dbReference type="Proteomes" id="UP000569732"/>
    </source>
</evidence>
<evidence type="ECO:0000313" key="1">
    <source>
        <dbReference type="EMBL" id="NYZ66625.1"/>
    </source>
</evidence>
<dbReference type="RefSeq" id="WP_180568654.1">
    <property type="nucleotide sequence ID" value="NZ_JACCKB010000015.1"/>
</dbReference>
<protein>
    <recommendedName>
        <fullName evidence="3">DUF2185 domain-containing protein</fullName>
    </recommendedName>
</protein>
<dbReference type="EMBL" id="JACCKB010000015">
    <property type="protein sequence ID" value="NYZ66625.1"/>
    <property type="molecule type" value="Genomic_DNA"/>
</dbReference>
<organism evidence="1 2">
    <name type="scientific">Spartinivicinus marinus</name>
    <dbReference type="NCBI Taxonomy" id="2994442"/>
    <lineage>
        <taxon>Bacteria</taxon>
        <taxon>Pseudomonadati</taxon>
        <taxon>Pseudomonadota</taxon>
        <taxon>Gammaproteobacteria</taxon>
        <taxon>Oceanospirillales</taxon>
        <taxon>Zooshikellaceae</taxon>
        <taxon>Spartinivicinus</taxon>
    </lineage>
</organism>
<keyword evidence="2" id="KW-1185">Reference proteome</keyword>
<gene>
    <name evidence="1" type="ORF">H0A36_11455</name>
</gene>
<proteinExistence type="predicted"/>
<dbReference type="Proteomes" id="UP000569732">
    <property type="component" value="Unassembled WGS sequence"/>
</dbReference>
<sequence>MNWPFDQLENVVTVTTRQVMVKHLPVLSVVHYSEDHSWAFTCGITNASEDLMLVGMAEVISTDNTLLSIADLPPGWCAERSFIGGDWVRYRSDDL</sequence>
<dbReference type="AlphaFoldDB" id="A0A853IBM6"/>
<evidence type="ECO:0008006" key="3">
    <source>
        <dbReference type="Google" id="ProtNLM"/>
    </source>
</evidence>
<comment type="caution">
    <text evidence="1">The sequence shown here is derived from an EMBL/GenBank/DDBJ whole genome shotgun (WGS) entry which is preliminary data.</text>
</comment>
<accession>A0A853IBM6</accession>
<name>A0A853IBM6_9GAMM</name>